<evidence type="ECO:0000313" key="1">
    <source>
        <dbReference type="EMBL" id="KKN90749.1"/>
    </source>
</evidence>
<accession>A0A0F9UGD8</accession>
<gene>
    <name evidence="1" type="ORF">LCGC14_0223320</name>
</gene>
<organism evidence="1">
    <name type="scientific">marine sediment metagenome</name>
    <dbReference type="NCBI Taxonomy" id="412755"/>
    <lineage>
        <taxon>unclassified sequences</taxon>
        <taxon>metagenomes</taxon>
        <taxon>ecological metagenomes</taxon>
    </lineage>
</organism>
<dbReference type="EMBL" id="LAZR01000107">
    <property type="protein sequence ID" value="KKN90749.1"/>
    <property type="molecule type" value="Genomic_DNA"/>
</dbReference>
<name>A0A0F9UGD8_9ZZZZ</name>
<reference evidence="1" key="1">
    <citation type="journal article" date="2015" name="Nature">
        <title>Complex archaea that bridge the gap between prokaryotes and eukaryotes.</title>
        <authorList>
            <person name="Spang A."/>
            <person name="Saw J.H."/>
            <person name="Jorgensen S.L."/>
            <person name="Zaremba-Niedzwiedzka K."/>
            <person name="Martijn J."/>
            <person name="Lind A.E."/>
            <person name="van Eijk R."/>
            <person name="Schleper C."/>
            <person name="Guy L."/>
            <person name="Ettema T.J."/>
        </authorList>
    </citation>
    <scope>NUCLEOTIDE SEQUENCE</scope>
</reference>
<comment type="caution">
    <text evidence="1">The sequence shown here is derived from an EMBL/GenBank/DDBJ whole genome shotgun (WGS) entry which is preliminary data.</text>
</comment>
<protein>
    <submittedName>
        <fullName evidence="1">Uncharacterized protein</fullName>
    </submittedName>
</protein>
<dbReference type="AlphaFoldDB" id="A0A0F9UGD8"/>
<proteinExistence type="predicted"/>
<sequence>MLYKKELITRIYCIKTENTGGFTCFFDTLHSIGKSYRGIKKVIFEGNNNVSATLYPDYEAIEVKPIKEGEYIICTRETQETPNDIFHCKHVMTMGEWFDEGS</sequence>